<dbReference type="InterPro" id="IPR036388">
    <property type="entry name" value="WH-like_DNA-bd_sf"/>
</dbReference>
<protein>
    <submittedName>
        <fullName evidence="7">RNA polymerase sigma factor</fullName>
    </submittedName>
</protein>
<evidence type="ECO:0000256" key="4">
    <source>
        <dbReference type="ARBA" id="ARBA00023163"/>
    </source>
</evidence>
<evidence type="ECO:0000256" key="3">
    <source>
        <dbReference type="ARBA" id="ARBA00023082"/>
    </source>
</evidence>
<keyword evidence="8" id="KW-1185">Reference proteome</keyword>
<dbReference type="SUPFAM" id="SSF88659">
    <property type="entry name" value="Sigma3 and sigma4 domains of RNA polymerase sigma factors"/>
    <property type="match status" value="1"/>
</dbReference>
<evidence type="ECO:0000313" key="8">
    <source>
        <dbReference type="Proteomes" id="UP001368270"/>
    </source>
</evidence>
<keyword evidence="4" id="KW-0804">Transcription</keyword>
<comment type="caution">
    <text evidence="7">The sequence shown here is derived from an EMBL/GenBank/DDBJ whole genome shotgun (WGS) entry which is preliminary data.</text>
</comment>
<evidence type="ECO:0000256" key="1">
    <source>
        <dbReference type="ARBA" id="ARBA00010641"/>
    </source>
</evidence>
<dbReference type="PANTHER" id="PTHR43133:SF51">
    <property type="entry name" value="RNA POLYMERASE SIGMA FACTOR"/>
    <property type="match status" value="1"/>
</dbReference>
<dbReference type="InterPro" id="IPR013324">
    <property type="entry name" value="RNA_pol_sigma_r3/r4-like"/>
</dbReference>
<dbReference type="Pfam" id="PF04542">
    <property type="entry name" value="Sigma70_r2"/>
    <property type="match status" value="1"/>
</dbReference>
<gene>
    <name evidence="7" type="ORF">WG622_04365</name>
</gene>
<evidence type="ECO:0000313" key="7">
    <source>
        <dbReference type="EMBL" id="MEJ5217461.1"/>
    </source>
</evidence>
<organism evidence="7 8">
    <name type="scientific">Cognatishimia coralii</name>
    <dbReference type="NCBI Taxonomy" id="3083254"/>
    <lineage>
        <taxon>Bacteria</taxon>
        <taxon>Pseudomonadati</taxon>
        <taxon>Pseudomonadota</taxon>
        <taxon>Alphaproteobacteria</taxon>
        <taxon>Rhodobacterales</taxon>
        <taxon>Paracoccaceae</taxon>
        <taxon>Cognatishimia</taxon>
    </lineage>
</organism>
<dbReference type="InterPro" id="IPR007627">
    <property type="entry name" value="RNA_pol_sigma70_r2"/>
</dbReference>
<feature type="domain" description="RNA polymerase sigma factor 70 region 4 type 2" evidence="6">
    <location>
        <begin position="119"/>
        <end position="171"/>
    </location>
</feature>
<dbReference type="InterPro" id="IPR013249">
    <property type="entry name" value="RNA_pol_sigma70_r4_t2"/>
</dbReference>
<feature type="domain" description="RNA polymerase sigma-70 region 2" evidence="5">
    <location>
        <begin position="27"/>
        <end position="92"/>
    </location>
</feature>
<dbReference type="CDD" id="cd06171">
    <property type="entry name" value="Sigma70_r4"/>
    <property type="match status" value="1"/>
</dbReference>
<keyword evidence="3" id="KW-0731">Sigma factor</keyword>
<evidence type="ECO:0000256" key="2">
    <source>
        <dbReference type="ARBA" id="ARBA00023015"/>
    </source>
</evidence>
<dbReference type="Proteomes" id="UP001368270">
    <property type="component" value="Unassembled WGS sequence"/>
</dbReference>
<dbReference type="Pfam" id="PF08281">
    <property type="entry name" value="Sigma70_r4_2"/>
    <property type="match status" value="1"/>
</dbReference>
<dbReference type="PANTHER" id="PTHR43133">
    <property type="entry name" value="RNA POLYMERASE ECF-TYPE SIGMA FACTO"/>
    <property type="match status" value="1"/>
</dbReference>
<reference evidence="7 8" key="1">
    <citation type="submission" date="2024-03" db="EMBL/GenBank/DDBJ databases">
        <title>Cognatishimia coralii sp. nov., a marine bacterium isolated from coral surrounding seawater.</title>
        <authorList>
            <person name="Liu X."/>
            <person name="Liu S."/>
            <person name="Sun H."/>
            <person name="Zhang Y."/>
        </authorList>
    </citation>
    <scope>NUCLEOTIDE SEQUENCE [LARGE SCALE GENOMIC DNA]</scope>
    <source>
        <strain evidence="7 8">D5M38</strain>
    </source>
</reference>
<evidence type="ECO:0000259" key="6">
    <source>
        <dbReference type="Pfam" id="PF08281"/>
    </source>
</evidence>
<dbReference type="InterPro" id="IPR014284">
    <property type="entry name" value="RNA_pol_sigma-70_dom"/>
</dbReference>
<evidence type="ECO:0000259" key="5">
    <source>
        <dbReference type="Pfam" id="PF04542"/>
    </source>
</evidence>
<dbReference type="InterPro" id="IPR013325">
    <property type="entry name" value="RNA_pol_sigma_r2"/>
</dbReference>
<dbReference type="NCBIfam" id="TIGR02937">
    <property type="entry name" value="sigma70-ECF"/>
    <property type="match status" value="1"/>
</dbReference>
<dbReference type="Gene3D" id="1.10.10.10">
    <property type="entry name" value="Winged helix-like DNA-binding domain superfamily/Winged helix DNA-binding domain"/>
    <property type="match status" value="1"/>
</dbReference>
<dbReference type="RefSeq" id="WP_339402454.1">
    <property type="nucleotide sequence ID" value="NZ_JBBGAZ010000001.1"/>
</dbReference>
<comment type="similarity">
    <text evidence="1">Belongs to the sigma-70 factor family. ECF subfamily.</text>
</comment>
<name>A0ABU8QDG6_9RHOB</name>
<dbReference type="InterPro" id="IPR039425">
    <property type="entry name" value="RNA_pol_sigma-70-like"/>
</dbReference>
<dbReference type="Gene3D" id="1.10.1740.10">
    <property type="match status" value="1"/>
</dbReference>
<sequence length="181" mass="20380">MTGKRRALEEFLVIEARLGRRAAMAELVRLRGPRLLVHAARLLNGKDEAQDAVQDAWVQIFRDLQKLKDVAAFPAWATRIVSRCCYRIIEKRIRVQDAKREITPLIEDSCEVDLNEEAQILRQAIDALPTPQRAAIALFYLEDMSLAEVAVSLDVPVGTVKSRLSMARMSLKDALKGDLDV</sequence>
<keyword evidence="2" id="KW-0805">Transcription regulation</keyword>
<dbReference type="EMBL" id="JBBGAZ010000001">
    <property type="protein sequence ID" value="MEJ5217461.1"/>
    <property type="molecule type" value="Genomic_DNA"/>
</dbReference>
<proteinExistence type="inferred from homology"/>
<dbReference type="SUPFAM" id="SSF88946">
    <property type="entry name" value="Sigma2 domain of RNA polymerase sigma factors"/>
    <property type="match status" value="1"/>
</dbReference>
<accession>A0ABU8QDG6</accession>